<gene>
    <name evidence="8" type="ORF">EVA68_04680</name>
</gene>
<feature type="domain" description="RDD" evidence="7">
    <location>
        <begin position="3"/>
        <end position="126"/>
    </location>
</feature>
<keyword evidence="5 6" id="KW-0472">Membrane</keyword>
<dbReference type="Pfam" id="PF06271">
    <property type="entry name" value="RDD"/>
    <property type="match status" value="1"/>
</dbReference>
<evidence type="ECO:0000256" key="5">
    <source>
        <dbReference type="ARBA" id="ARBA00023136"/>
    </source>
</evidence>
<evidence type="ECO:0000256" key="1">
    <source>
        <dbReference type="ARBA" id="ARBA00004651"/>
    </source>
</evidence>
<comment type="subcellular location">
    <subcellularLocation>
        <location evidence="1">Cell membrane</location>
        <topology evidence="1">Multi-pass membrane protein</topology>
    </subcellularLocation>
</comment>
<dbReference type="AlphaFoldDB" id="A0A520S1D5"/>
<evidence type="ECO:0000259" key="7">
    <source>
        <dbReference type="Pfam" id="PF06271"/>
    </source>
</evidence>
<feature type="transmembrane region" description="Helical" evidence="6">
    <location>
        <begin position="42"/>
        <end position="60"/>
    </location>
</feature>
<evidence type="ECO:0000256" key="3">
    <source>
        <dbReference type="ARBA" id="ARBA00022692"/>
    </source>
</evidence>
<dbReference type="GO" id="GO:0005886">
    <property type="term" value="C:plasma membrane"/>
    <property type="evidence" value="ECO:0007669"/>
    <property type="project" value="UniProtKB-SubCell"/>
</dbReference>
<comment type="caution">
    <text evidence="8">The sequence shown here is derived from an EMBL/GenBank/DDBJ whole genome shotgun (WGS) entry which is preliminary data.</text>
</comment>
<dbReference type="InterPro" id="IPR051791">
    <property type="entry name" value="Pra-immunoreactive"/>
</dbReference>
<name>A0A520S1D5_9GAMM</name>
<keyword evidence="4 6" id="KW-1133">Transmembrane helix</keyword>
<evidence type="ECO:0000313" key="8">
    <source>
        <dbReference type="EMBL" id="RZO76276.1"/>
    </source>
</evidence>
<sequence length="144" mass="17026">MNASFMRRFAALIYDTFLIIAIWMISTTLIVALLVDGKEIKGLVYQIFLYLEVAIFYIYFWSFKGQTLGMQVWNIRTVNQENKLLTINNCLVRFFYATIFLIPIGLGFLWIFFNKERLAWYDMASGTRVIYLGKRPYLSQKIKD</sequence>
<organism evidence="8 9">
    <name type="scientific">OM182 bacterium</name>
    <dbReference type="NCBI Taxonomy" id="2510334"/>
    <lineage>
        <taxon>Bacteria</taxon>
        <taxon>Pseudomonadati</taxon>
        <taxon>Pseudomonadota</taxon>
        <taxon>Gammaproteobacteria</taxon>
        <taxon>OMG group</taxon>
        <taxon>OM182 clade</taxon>
    </lineage>
</organism>
<reference evidence="8 9" key="1">
    <citation type="submission" date="2019-02" db="EMBL/GenBank/DDBJ databases">
        <title>Prokaryotic population dynamics and viral predation in marine succession experiment using metagenomics: the confinement effect.</title>
        <authorList>
            <person name="Haro-Moreno J.M."/>
            <person name="Rodriguez-Valera F."/>
            <person name="Lopez-Perez M."/>
        </authorList>
    </citation>
    <scope>NUCLEOTIDE SEQUENCE [LARGE SCALE GENOMIC DNA]</scope>
    <source>
        <strain evidence="8">MED-G157</strain>
    </source>
</reference>
<accession>A0A520S1D5</accession>
<evidence type="ECO:0000313" key="9">
    <source>
        <dbReference type="Proteomes" id="UP000316199"/>
    </source>
</evidence>
<dbReference type="PANTHER" id="PTHR36115:SF10">
    <property type="entry name" value="RDD DOMAIN-CONTAINING PROTEIN"/>
    <property type="match status" value="1"/>
</dbReference>
<proteinExistence type="predicted"/>
<evidence type="ECO:0000256" key="6">
    <source>
        <dbReference type="SAM" id="Phobius"/>
    </source>
</evidence>
<dbReference type="EMBL" id="SHAG01000014">
    <property type="protein sequence ID" value="RZO76276.1"/>
    <property type="molecule type" value="Genomic_DNA"/>
</dbReference>
<dbReference type="PANTHER" id="PTHR36115">
    <property type="entry name" value="PROLINE-RICH ANTIGEN HOMOLOG-RELATED"/>
    <property type="match status" value="1"/>
</dbReference>
<dbReference type="Proteomes" id="UP000316199">
    <property type="component" value="Unassembled WGS sequence"/>
</dbReference>
<feature type="transmembrane region" description="Helical" evidence="6">
    <location>
        <begin position="12"/>
        <end position="35"/>
    </location>
</feature>
<protein>
    <submittedName>
        <fullName evidence="8">RDD family protein</fullName>
    </submittedName>
</protein>
<dbReference type="InterPro" id="IPR010432">
    <property type="entry name" value="RDD"/>
</dbReference>
<feature type="transmembrane region" description="Helical" evidence="6">
    <location>
        <begin position="94"/>
        <end position="113"/>
    </location>
</feature>
<evidence type="ECO:0000256" key="2">
    <source>
        <dbReference type="ARBA" id="ARBA00022475"/>
    </source>
</evidence>
<keyword evidence="2" id="KW-1003">Cell membrane</keyword>
<evidence type="ECO:0000256" key="4">
    <source>
        <dbReference type="ARBA" id="ARBA00022989"/>
    </source>
</evidence>
<keyword evidence="3 6" id="KW-0812">Transmembrane</keyword>